<dbReference type="EMBL" id="JABWAD010000068">
    <property type="protein sequence ID" value="KAF6060584.1"/>
    <property type="molecule type" value="Genomic_DNA"/>
</dbReference>
<keyword evidence="4 7" id="KW-0698">rRNA processing</keyword>
<dbReference type="InterPro" id="IPR017265">
    <property type="entry name" value="Fyv7_fungi"/>
</dbReference>
<dbReference type="Pfam" id="PF08524">
    <property type="entry name" value="rRNA_processing"/>
    <property type="match status" value="1"/>
</dbReference>
<dbReference type="AlphaFoldDB" id="A0A8H6F089"/>
<feature type="region of interest" description="Disordered" evidence="8">
    <location>
        <begin position="99"/>
        <end position="142"/>
    </location>
</feature>
<comment type="similarity">
    <text evidence="2 7">Belongs to the FYV7 family.</text>
</comment>
<dbReference type="GO" id="GO:0006364">
    <property type="term" value="P:rRNA processing"/>
    <property type="evidence" value="ECO:0007669"/>
    <property type="project" value="UniProtKB-KW"/>
</dbReference>
<evidence type="ECO:0000256" key="2">
    <source>
        <dbReference type="ARBA" id="ARBA00006800"/>
    </source>
</evidence>
<dbReference type="PIRSF" id="PIRSF037708">
    <property type="entry name" value="rRNA_proc_FYV7"/>
    <property type="match status" value="1"/>
</dbReference>
<organism evidence="9 10">
    <name type="scientific">Candida albicans</name>
    <name type="common">Yeast</name>
    <dbReference type="NCBI Taxonomy" id="5476"/>
    <lineage>
        <taxon>Eukaryota</taxon>
        <taxon>Fungi</taxon>
        <taxon>Dikarya</taxon>
        <taxon>Ascomycota</taxon>
        <taxon>Saccharomycotina</taxon>
        <taxon>Pichiomycetes</taxon>
        <taxon>Debaryomycetaceae</taxon>
        <taxon>Candida/Lodderomyces clade</taxon>
        <taxon>Candida</taxon>
    </lineage>
</organism>
<comment type="subcellular location">
    <subcellularLocation>
        <location evidence="1 7">Nucleus</location>
        <location evidence="1 7">Nucleolus</location>
    </subcellularLocation>
</comment>
<name>A0A8H6F089_CANAX</name>
<dbReference type="OMA" id="MGPKIDD"/>
<evidence type="ECO:0000256" key="4">
    <source>
        <dbReference type="ARBA" id="ARBA00022552"/>
    </source>
</evidence>
<feature type="compositionally biased region" description="Basic and acidic residues" evidence="8">
    <location>
        <begin position="99"/>
        <end position="115"/>
    </location>
</feature>
<sequence length="142" mass="16786">MHPNNKNSFKSKKKFIDRREAKSQDIKRALTHRARLRKNYFKLLEKEGLQEEGKPEDENDIRPTKKKGINFEERAAIVKQRKEEKRKFKLASVQAKLEKIESNSKERALKREQLKKSTTKGQPLMGPRINDLLDKIKKNEMS</sequence>
<accession>A0A8H6F089</accession>
<gene>
    <name evidence="9" type="ORF">FOB64_006777</name>
</gene>
<dbReference type="InterPro" id="IPR013730">
    <property type="entry name" value="Fyv7/TAP26"/>
</dbReference>
<comment type="function">
    <text evidence="7">Involved in the processing of the 20S pre-rRNA.</text>
</comment>
<dbReference type="Proteomes" id="UP000536275">
    <property type="component" value="Unassembled WGS sequence"/>
</dbReference>
<feature type="compositionally biased region" description="Basic and acidic residues" evidence="8">
    <location>
        <begin position="131"/>
        <end position="142"/>
    </location>
</feature>
<evidence type="ECO:0000256" key="1">
    <source>
        <dbReference type="ARBA" id="ARBA00004604"/>
    </source>
</evidence>
<keyword evidence="5" id="KW-0175">Coiled coil</keyword>
<dbReference type="SMR" id="A0A8H6F089"/>
<keyword evidence="6 7" id="KW-0539">Nucleus</keyword>
<evidence type="ECO:0000313" key="9">
    <source>
        <dbReference type="EMBL" id="KAF6060584.1"/>
    </source>
</evidence>
<comment type="caution">
    <text evidence="9">The sequence shown here is derived from an EMBL/GenBank/DDBJ whole genome shotgun (WGS) entry which is preliminary data.</text>
</comment>
<evidence type="ECO:0000256" key="8">
    <source>
        <dbReference type="SAM" id="MobiDB-lite"/>
    </source>
</evidence>
<evidence type="ECO:0000256" key="5">
    <source>
        <dbReference type="ARBA" id="ARBA00023054"/>
    </source>
</evidence>
<proteinExistence type="inferred from homology"/>
<reference evidence="9 10" key="1">
    <citation type="submission" date="2020-03" db="EMBL/GenBank/DDBJ databases">
        <title>FDA dAtabase for Regulatory Grade micrObial Sequences (FDA-ARGOS): Supporting development and validation of Infectious Disease Dx tests.</title>
        <authorList>
            <person name="Campos J."/>
            <person name="Goldberg B."/>
            <person name="Tallon L."/>
            <person name="Sadzewicz L."/>
            <person name="Vavikolanu K."/>
            <person name="Mehta A."/>
            <person name="Aluvathingal J."/>
            <person name="Nadendla S."/>
            <person name="Nandy P."/>
            <person name="Geyer C."/>
            <person name="Yan Y."/>
            <person name="Sichtig H."/>
        </authorList>
    </citation>
    <scope>NUCLEOTIDE SEQUENCE [LARGE SCALE GENOMIC DNA]</scope>
    <source>
        <strain evidence="9 10">FDAARGOS_656</strain>
    </source>
</reference>
<evidence type="ECO:0000256" key="6">
    <source>
        <dbReference type="ARBA" id="ARBA00023242"/>
    </source>
</evidence>
<protein>
    <recommendedName>
        <fullName evidence="3 7">rRNA-processing protein FYV7</fullName>
    </recommendedName>
</protein>
<evidence type="ECO:0000313" key="10">
    <source>
        <dbReference type="Proteomes" id="UP000536275"/>
    </source>
</evidence>
<feature type="region of interest" description="Disordered" evidence="8">
    <location>
        <begin position="1"/>
        <end position="23"/>
    </location>
</feature>
<evidence type="ECO:0000256" key="7">
    <source>
        <dbReference type="PIRNR" id="PIRNR037708"/>
    </source>
</evidence>
<dbReference type="GO" id="GO:0005730">
    <property type="term" value="C:nucleolus"/>
    <property type="evidence" value="ECO:0007669"/>
    <property type="project" value="UniProtKB-SubCell"/>
</dbReference>
<evidence type="ECO:0000256" key="3">
    <source>
        <dbReference type="ARBA" id="ARBA00018780"/>
    </source>
</evidence>
<feature type="region of interest" description="Disordered" evidence="8">
    <location>
        <begin position="47"/>
        <end position="67"/>
    </location>
</feature>